<dbReference type="InterPro" id="IPR036867">
    <property type="entry name" value="R3H_dom_sf"/>
</dbReference>
<evidence type="ECO:0000313" key="7">
    <source>
        <dbReference type="EMBL" id="MDM8157942.1"/>
    </source>
</evidence>
<dbReference type="InterPro" id="IPR032782">
    <property type="entry name" value="KhpB_N"/>
</dbReference>
<dbReference type="SMART" id="SM00393">
    <property type="entry name" value="R3H"/>
    <property type="match status" value="1"/>
</dbReference>
<evidence type="ECO:0000256" key="5">
    <source>
        <dbReference type="ARBA" id="ARBA00023316"/>
    </source>
</evidence>
<dbReference type="RefSeq" id="WP_289608383.1">
    <property type="nucleotide sequence ID" value="NZ_JAUDCG010000053.1"/>
</dbReference>
<comment type="caution">
    <text evidence="7">The sequence shown here is derived from an EMBL/GenBank/DDBJ whole genome shotgun (WGS) entry which is preliminary data.</text>
</comment>
<reference evidence="7 8" key="1">
    <citation type="submission" date="2023-06" db="EMBL/GenBank/DDBJ databases">
        <title>Identification and characterization of horizontal gene transfer across gut microbiota members of farm animals based on homology search.</title>
        <authorList>
            <person name="Schwarzerova J."/>
            <person name="Nykrynova M."/>
            <person name="Jureckova K."/>
            <person name="Cejkova D."/>
            <person name="Rychlik I."/>
        </authorList>
    </citation>
    <scope>NUCLEOTIDE SEQUENCE [LARGE SCALE GENOMIC DNA]</scope>
    <source>
        <strain evidence="7 8">ET39</strain>
    </source>
</reference>
<dbReference type="Proteomes" id="UP001529340">
    <property type="component" value="Unassembled WGS sequence"/>
</dbReference>
<keyword evidence="2" id="KW-0694">RNA-binding</keyword>
<keyword evidence="5" id="KW-0961">Cell wall biogenesis/degradation</keyword>
<reference evidence="7 8" key="3">
    <citation type="submission" date="2023-06" db="EMBL/GenBank/DDBJ databases">
        <authorList>
            <person name="Zeman M."/>
            <person name="Kubasova T."/>
            <person name="Jahodarova E."/>
            <person name="Nykrynova M."/>
            <person name="Rychlik I."/>
        </authorList>
    </citation>
    <scope>NUCLEOTIDE SEQUENCE [LARGE SCALE GENOMIC DNA]</scope>
    <source>
        <strain evidence="7 8">ET39</strain>
    </source>
</reference>
<dbReference type="InterPro" id="IPR038008">
    <property type="entry name" value="Jag_KH"/>
</dbReference>
<keyword evidence="1" id="KW-0963">Cytoplasm</keyword>
<evidence type="ECO:0000259" key="6">
    <source>
        <dbReference type="PROSITE" id="PS51061"/>
    </source>
</evidence>
<dbReference type="InterPro" id="IPR039247">
    <property type="entry name" value="KhpB"/>
</dbReference>
<evidence type="ECO:0000256" key="2">
    <source>
        <dbReference type="ARBA" id="ARBA00022884"/>
    </source>
</evidence>
<organism evidence="7 8">
    <name type="scientific">Amedibacillus dolichus</name>
    <dbReference type="NCBI Taxonomy" id="31971"/>
    <lineage>
        <taxon>Bacteria</taxon>
        <taxon>Bacillati</taxon>
        <taxon>Bacillota</taxon>
        <taxon>Erysipelotrichia</taxon>
        <taxon>Erysipelotrichales</taxon>
        <taxon>Erysipelotrichaceae</taxon>
        <taxon>Amedibacillus</taxon>
    </lineage>
</organism>
<evidence type="ECO:0000256" key="3">
    <source>
        <dbReference type="ARBA" id="ARBA00022960"/>
    </source>
</evidence>
<reference evidence="8" key="2">
    <citation type="submission" date="2023-06" db="EMBL/GenBank/DDBJ databases">
        <title>Identification and characterization of horizontal gene transfer across gut microbiota members of farm animals based on homology search.</title>
        <authorList>
            <person name="Zeman M."/>
            <person name="Kubasova T."/>
            <person name="Jahodarova E."/>
            <person name="Nykrynova M."/>
            <person name="Rychlik I."/>
        </authorList>
    </citation>
    <scope>NUCLEOTIDE SEQUENCE [LARGE SCALE GENOMIC DNA]</scope>
    <source>
        <strain evidence="8">ET39</strain>
    </source>
</reference>
<keyword evidence="3" id="KW-0133">Cell shape</keyword>
<dbReference type="CDD" id="cd02644">
    <property type="entry name" value="R3H_jag"/>
    <property type="match status" value="1"/>
</dbReference>
<dbReference type="Pfam" id="PF14804">
    <property type="entry name" value="Jag_N"/>
    <property type="match status" value="1"/>
</dbReference>
<dbReference type="InterPro" id="IPR038247">
    <property type="entry name" value="Jag_N_dom_sf"/>
</dbReference>
<dbReference type="PANTHER" id="PTHR35800:SF1">
    <property type="entry name" value="RNA-BINDING PROTEIN KHPB"/>
    <property type="match status" value="1"/>
</dbReference>
<evidence type="ECO:0000256" key="4">
    <source>
        <dbReference type="ARBA" id="ARBA00023186"/>
    </source>
</evidence>
<evidence type="ECO:0000313" key="8">
    <source>
        <dbReference type="Proteomes" id="UP001529340"/>
    </source>
</evidence>
<sequence>MTVKVYTGKNLEELLNSVAAEKGVSVEELTYTVKEEKSGFLGIGGRVEAEVYCGKDIEAFLKSYLEQFFTNIEMDAEVTVTDDKGFYRINVDAQNNAVLIGKNGRALQSLNTIIKAAVSSEFKKRVGVLIDINGYKQEKYKKVCSLAMRVAKDVRRTKTDAILDPMPADERKAIHNHLAGMESITTVSEGEGNQRRLKILYTPDKSK</sequence>
<dbReference type="InterPro" id="IPR015946">
    <property type="entry name" value="KH_dom-like_a/b"/>
</dbReference>
<keyword evidence="8" id="KW-1185">Reference proteome</keyword>
<dbReference type="Pfam" id="PF01424">
    <property type="entry name" value="R3H"/>
    <property type="match status" value="1"/>
</dbReference>
<proteinExistence type="predicted"/>
<dbReference type="InterPro" id="IPR034079">
    <property type="entry name" value="R3H_KhpB"/>
</dbReference>
<evidence type="ECO:0000256" key="1">
    <source>
        <dbReference type="ARBA" id="ARBA00022490"/>
    </source>
</evidence>
<keyword evidence="4" id="KW-0143">Chaperone</keyword>
<accession>A0ABT7UE87</accession>
<dbReference type="Pfam" id="PF13083">
    <property type="entry name" value="KH_KhpA-B"/>
    <property type="match status" value="1"/>
</dbReference>
<dbReference type="InterPro" id="IPR001374">
    <property type="entry name" value="R3H_dom"/>
</dbReference>
<dbReference type="CDD" id="cd02414">
    <property type="entry name" value="KH-II_Jag"/>
    <property type="match status" value="1"/>
</dbReference>
<gene>
    <name evidence="7" type="ORF">QUV96_09900</name>
</gene>
<feature type="domain" description="R3H" evidence="6">
    <location>
        <begin position="137"/>
        <end position="203"/>
    </location>
</feature>
<dbReference type="SUPFAM" id="SSF82708">
    <property type="entry name" value="R3H domain"/>
    <property type="match status" value="1"/>
</dbReference>
<dbReference type="Gene3D" id="3.30.1370.50">
    <property type="entry name" value="R3H-like domain"/>
    <property type="match status" value="1"/>
</dbReference>
<dbReference type="Gene3D" id="3.30.30.80">
    <property type="entry name" value="probable RNA-binding protein from clostridium symbiosum atcc 14940"/>
    <property type="match status" value="1"/>
</dbReference>
<dbReference type="Gene3D" id="3.30.300.20">
    <property type="match status" value="1"/>
</dbReference>
<dbReference type="EMBL" id="JAUDCG010000053">
    <property type="protein sequence ID" value="MDM8157942.1"/>
    <property type="molecule type" value="Genomic_DNA"/>
</dbReference>
<dbReference type="PANTHER" id="PTHR35800">
    <property type="entry name" value="PROTEIN JAG"/>
    <property type="match status" value="1"/>
</dbReference>
<protein>
    <submittedName>
        <fullName evidence="7">KH domain-containing protein</fullName>
    </submittedName>
</protein>
<name>A0ABT7UE87_9FIRM</name>
<dbReference type="PROSITE" id="PS51061">
    <property type="entry name" value="R3H"/>
    <property type="match status" value="1"/>
</dbReference>